<evidence type="ECO:0000313" key="1">
    <source>
        <dbReference type="EMBL" id="SVC31418.1"/>
    </source>
</evidence>
<protein>
    <recommendedName>
        <fullName evidence="2">Alkyl hydroperoxide reductase subunit C/ Thiol specific antioxidant domain-containing protein</fullName>
    </recommendedName>
</protein>
<dbReference type="SUPFAM" id="SSF52833">
    <property type="entry name" value="Thioredoxin-like"/>
    <property type="match status" value="1"/>
</dbReference>
<evidence type="ECO:0008006" key="2">
    <source>
        <dbReference type="Google" id="ProtNLM"/>
    </source>
</evidence>
<dbReference type="InterPro" id="IPR036249">
    <property type="entry name" value="Thioredoxin-like_sf"/>
</dbReference>
<gene>
    <name evidence="1" type="ORF">METZ01_LOCUS284272</name>
</gene>
<sequence>MKNQTVIPFSGLRRALSSFAVGACLLLGQALGQAQVAKEGDTAEDFEIPNRETGEPLMLSDYDGHVVVLDFFAWW</sequence>
<dbReference type="EMBL" id="UINC01084611">
    <property type="protein sequence ID" value="SVC31418.1"/>
    <property type="molecule type" value="Genomic_DNA"/>
</dbReference>
<dbReference type="AlphaFoldDB" id="A0A382L365"/>
<proteinExistence type="predicted"/>
<accession>A0A382L365</accession>
<feature type="non-terminal residue" evidence="1">
    <location>
        <position position="75"/>
    </location>
</feature>
<name>A0A382L365_9ZZZZ</name>
<reference evidence="1" key="1">
    <citation type="submission" date="2018-05" db="EMBL/GenBank/DDBJ databases">
        <authorList>
            <person name="Lanie J.A."/>
            <person name="Ng W.-L."/>
            <person name="Kazmierczak K.M."/>
            <person name="Andrzejewski T.M."/>
            <person name="Davidsen T.M."/>
            <person name="Wayne K.J."/>
            <person name="Tettelin H."/>
            <person name="Glass J.I."/>
            <person name="Rusch D."/>
            <person name="Podicherti R."/>
            <person name="Tsui H.-C.T."/>
            <person name="Winkler M.E."/>
        </authorList>
    </citation>
    <scope>NUCLEOTIDE SEQUENCE</scope>
</reference>
<dbReference type="Gene3D" id="3.40.30.10">
    <property type="entry name" value="Glutaredoxin"/>
    <property type="match status" value="1"/>
</dbReference>
<organism evidence="1">
    <name type="scientific">marine metagenome</name>
    <dbReference type="NCBI Taxonomy" id="408172"/>
    <lineage>
        <taxon>unclassified sequences</taxon>
        <taxon>metagenomes</taxon>
        <taxon>ecological metagenomes</taxon>
    </lineage>
</organism>